<sequence>MREIPRRRFVWIGFAIAAAVAGLLAVGFVAASAPVALAQEARPWSLRNLFFPRRAQRMEPRQWREPGERLRKPSTPRTKPPQRKTAIKRVVEPEIVIDPKAPDAKVVLVIGDFIGGGLAEGLDMLFAENPRVRVVDRTNGASGFVREDHFDWPGNVAGIVATEKPAVVVALVGANDRQQMRIGDRRETLRSEAWTREYSARAASFASAIWATDVPFVWVGTTPFKSPKATSDMLALNDIYRKVAADVGAEFIDVWEGFVDEKGSFITSGADISGQPVRLRSGDGINFTAAGKRKLAFYAEKPLKRLLGEAGAGAPTGPGVEGVPPGGTGPMVPTDRTVPMALNDPELDGGTELLGATASSRPKTPARPAAAADDATVAGRADDFSWPRGQAAAVPQPARDGTATASTQADRRGVMPVTAE</sequence>
<dbReference type="OrthoDB" id="9805649at2"/>
<feature type="compositionally biased region" description="Gly residues" evidence="1">
    <location>
        <begin position="310"/>
        <end position="329"/>
    </location>
</feature>
<feature type="region of interest" description="Disordered" evidence="1">
    <location>
        <begin position="309"/>
        <end position="420"/>
    </location>
</feature>
<comment type="caution">
    <text evidence="2">The sequence shown here is derived from an EMBL/GenBank/DDBJ whole genome shotgun (WGS) entry which is preliminary data.</text>
</comment>
<dbReference type="GO" id="GO:0016788">
    <property type="term" value="F:hydrolase activity, acting on ester bonds"/>
    <property type="evidence" value="ECO:0007669"/>
    <property type="project" value="UniProtKB-ARBA"/>
</dbReference>
<dbReference type="InterPro" id="IPR007407">
    <property type="entry name" value="DUF459"/>
</dbReference>
<dbReference type="InterPro" id="IPR036514">
    <property type="entry name" value="SGNH_hydro_sf"/>
</dbReference>
<reference evidence="2 3" key="1">
    <citation type="submission" date="2018-03" db="EMBL/GenBank/DDBJ databases">
        <title>The draft genome of Mesorhizobium sp. 6GN-30.</title>
        <authorList>
            <person name="Liu L."/>
            <person name="Li L."/>
            <person name="Wang T."/>
            <person name="Zhang X."/>
            <person name="Liang L."/>
        </authorList>
    </citation>
    <scope>NUCLEOTIDE SEQUENCE [LARGE SCALE GENOMIC DNA]</scope>
    <source>
        <strain evidence="2 3">6GN30</strain>
    </source>
</reference>
<organism evidence="2 3">
    <name type="scientific">Kumtagia ephedrae</name>
    <dbReference type="NCBI Taxonomy" id="2116701"/>
    <lineage>
        <taxon>Bacteria</taxon>
        <taxon>Pseudomonadati</taxon>
        <taxon>Pseudomonadota</taxon>
        <taxon>Alphaproteobacteria</taxon>
        <taxon>Hyphomicrobiales</taxon>
        <taxon>Phyllobacteriaceae</taxon>
        <taxon>Kumtagia</taxon>
    </lineage>
</organism>
<dbReference type="Proteomes" id="UP000241229">
    <property type="component" value="Unassembled WGS sequence"/>
</dbReference>
<protein>
    <submittedName>
        <fullName evidence="2">DUF459 domain-containing protein</fullName>
    </submittedName>
</protein>
<keyword evidence="3" id="KW-1185">Reference proteome</keyword>
<gene>
    <name evidence="2" type="ORF">C7I84_07155</name>
</gene>
<feature type="region of interest" description="Disordered" evidence="1">
    <location>
        <begin position="60"/>
        <end position="84"/>
    </location>
</feature>
<feature type="compositionally biased region" description="Basic and acidic residues" evidence="1">
    <location>
        <begin position="60"/>
        <end position="71"/>
    </location>
</feature>
<accession>A0A2P7SLW2</accession>
<dbReference type="RefSeq" id="WP_106771464.1">
    <property type="nucleotide sequence ID" value="NZ_PXYK01000005.1"/>
</dbReference>
<dbReference type="Pfam" id="PF04311">
    <property type="entry name" value="DUF459"/>
    <property type="match status" value="1"/>
</dbReference>
<evidence type="ECO:0000313" key="2">
    <source>
        <dbReference type="EMBL" id="PSJ63401.1"/>
    </source>
</evidence>
<proteinExistence type="predicted"/>
<dbReference type="CDD" id="cd01829">
    <property type="entry name" value="SGNH_hydrolase_peri2"/>
    <property type="match status" value="1"/>
</dbReference>
<evidence type="ECO:0000313" key="3">
    <source>
        <dbReference type="Proteomes" id="UP000241229"/>
    </source>
</evidence>
<name>A0A2P7SLW2_9HYPH</name>
<feature type="compositionally biased region" description="Low complexity" evidence="1">
    <location>
        <begin position="366"/>
        <end position="379"/>
    </location>
</feature>
<dbReference type="AlphaFoldDB" id="A0A2P7SLW2"/>
<dbReference type="PROSITE" id="PS51318">
    <property type="entry name" value="TAT"/>
    <property type="match status" value="1"/>
</dbReference>
<dbReference type="SUPFAM" id="SSF52266">
    <property type="entry name" value="SGNH hydrolase"/>
    <property type="match status" value="1"/>
</dbReference>
<dbReference type="Gene3D" id="3.40.50.1110">
    <property type="entry name" value="SGNH hydrolase"/>
    <property type="match status" value="1"/>
</dbReference>
<dbReference type="EMBL" id="PXYK01000005">
    <property type="protein sequence ID" value="PSJ63401.1"/>
    <property type="molecule type" value="Genomic_DNA"/>
</dbReference>
<evidence type="ECO:0000256" key="1">
    <source>
        <dbReference type="SAM" id="MobiDB-lite"/>
    </source>
</evidence>
<dbReference type="InterPro" id="IPR006311">
    <property type="entry name" value="TAT_signal"/>
</dbReference>